<evidence type="ECO:0000256" key="10">
    <source>
        <dbReference type="ARBA" id="ARBA00023136"/>
    </source>
</evidence>
<feature type="transmembrane region" description="Helical" evidence="13">
    <location>
        <begin position="20"/>
        <end position="41"/>
    </location>
</feature>
<dbReference type="HOGENOM" id="CLU_114589_0_0_1"/>
<evidence type="ECO:0000256" key="2">
    <source>
        <dbReference type="ARBA" id="ARBA00005377"/>
    </source>
</evidence>
<dbReference type="Pfam" id="PF03694">
    <property type="entry name" value="Erg28"/>
    <property type="match status" value="1"/>
</dbReference>
<evidence type="ECO:0000256" key="9">
    <source>
        <dbReference type="ARBA" id="ARBA00023098"/>
    </source>
</evidence>
<evidence type="ECO:0000313" key="15">
    <source>
        <dbReference type="Proteomes" id="UP000019384"/>
    </source>
</evidence>
<evidence type="ECO:0000256" key="5">
    <source>
        <dbReference type="ARBA" id="ARBA00022824"/>
    </source>
</evidence>
<dbReference type="GO" id="GO:0030674">
    <property type="term" value="F:protein-macromolecule adaptor activity"/>
    <property type="evidence" value="ECO:0007669"/>
    <property type="project" value="TreeGrafter"/>
</dbReference>
<sequence length="139" mass="15716">MFEQIVPYLPQTSGLLPKWLVFISAVSIFNSAQTYISGLELTRRVYENKPLETTGLSARTFGTWTLISAVIRGYGAYYITNPQVYDITLCSYFIAIAHFGLEWFVYKTAKFGKGLLGPLIVATTSITWMLSQRGYYQSL</sequence>
<dbReference type="Proteomes" id="UP000019384">
    <property type="component" value="Unassembled WGS sequence"/>
</dbReference>
<keyword evidence="3" id="KW-0444">Lipid biosynthesis</keyword>
<protein>
    <recommendedName>
        <fullName evidence="16">Ergosterol biosynthesis protein</fullName>
    </recommendedName>
</protein>
<evidence type="ECO:0000313" key="14">
    <source>
        <dbReference type="EMBL" id="CDK25036.1"/>
    </source>
</evidence>
<dbReference type="GO" id="GO:0005789">
    <property type="term" value="C:endoplasmic reticulum membrane"/>
    <property type="evidence" value="ECO:0007669"/>
    <property type="project" value="UniProtKB-SubCell"/>
</dbReference>
<dbReference type="GO" id="GO:0016126">
    <property type="term" value="P:sterol biosynthetic process"/>
    <property type="evidence" value="ECO:0007669"/>
    <property type="project" value="UniProtKB-KW"/>
</dbReference>
<name>W6MGR8_9ASCO</name>
<reference evidence="14" key="1">
    <citation type="submission" date="2013-12" db="EMBL/GenBank/DDBJ databases">
        <authorList>
            <person name="Genoscope - CEA"/>
        </authorList>
    </citation>
    <scope>NUCLEOTIDE SEQUENCE</scope>
    <source>
        <strain evidence="14">CBS 1993</strain>
    </source>
</reference>
<keyword evidence="7 13" id="KW-1133">Transmembrane helix</keyword>
<evidence type="ECO:0000256" key="3">
    <source>
        <dbReference type="ARBA" id="ARBA00022516"/>
    </source>
</evidence>
<keyword evidence="9" id="KW-0443">Lipid metabolism</keyword>
<dbReference type="RefSeq" id="XP_022457051.1">
    <property type="nucleotide sequence ID" value="XM_022605599.1"/>
</dbReference>
<evidence type="ECO:0000256" key="4">
    <source>
        <dbReference type="ARBA" id="ARBA00022692"/>
    </source>
</evidence>
<keyword evidence="11" id="KW-1207">Sterol metabolism</keyword>
<keyword evidence="5" id="KW-0256">Endoplasmic reticulum</keyword>
<keyword evidence="6" id="KW-0752">Steroid biosynthesis</keyword>
<keyword evidence="10 13" id="KW-0472">Membrane</keyword>
<evidence type="ECO:0008006" key="16">
    <source>
        <dbReference type="Google" id="ProtNLM"/>
    </source>
</evidence>
<feature type="transmembrane region" description="Helical" evidence="13">
    <location>
        <begin position="61"/>
        <end position="79"/>
    </location>
</feature>
<evidence type="ECO:0000256" key="1">
    <source>
        <dbReference type="ARBA" id="ARBA00004477"/>
    </source>
</evidence>
<evidence type="ECO:0000256" key="8">
    <source>
        <dbReference type="ARBA" id="ARBA00023011"/>
    </source>
</evidence>
<comment type="similarity">
    <text evidence="2">Belongs to the ERG28 family.</text>
</comment>
<keyword evidence="12" id="KW-0753">Steroid metabolism</keyword>
<evidence type="ECO:0000256" key="7">
    <source>
        <dbReference type="ARBA" id="ARBA00022989"/>
    </source>
</evidence>
<evidence type="ECO:0000256" key="12">
    <source>
        <dbReference type="ARBA" id="ARBA00023221"/>
    </source>
</evidence>
<reference evidence="14" key="2">
    <citation type="submission" date="2014-02" db="EMBL/GenBank/DDBJ databases">
        <title>Complete DNA sequence of /Kuraishia capsulata/ illustrates novel genomic features among budding yeasts (/Saccharomycotina/).</title>
        <authorList>
            <person name="Morales L."/>
            <person name="Noel B."/>
            <person name="Porcel B."/>
            <person name="Marcet-Houben M."/>
            <person name="Hullo M-F."/>
            <person name="Sacerdot C."/>
            <person name="Tekaia F."/>
            <person name="Leh-Louis V."/>
            <person name="Despons L."/>
            <person name="Khanna V."/>
            <person name="Aury J-M."/>
            <person name="Barbe V."/>
            <person name="Couloux A."/>
            <person name="Labadie K."/>
            <person name="Pelletier E."/>
            <person name="Souciet J-L."/>
            <person name="Boekhout T."/>
            <person name="Gabaldon T."/>
            <person name="Wincker P."/>
            <person name="Dujon B."/>
        </authorList>
    </citation>
    <scope>NUCLEOTIDE SEQUENCE</scope>
    <source>
        <strain evidence="14">CBS 1993</strain>
    </source>
</reference>
<accession>W6MGR8</accession>
<dbReference type="OrthoDB" id="6485510at2759"/>
<dbReference type="GeneID" id="34518439"/>
<evidence type="ECO:0000256" key="6">
    <source>
        <dbReference type="ARBA" id="ARBA00022955"/>
    </source>
</evidence>
<feature type="transmembrane region" description="Helical" evidence="13">
    <location>
        <begin position="113"/>
        <end position="131"/>
    </location>
</feature>
<keyword evidence="4 13" id="KW-0812">Transmembrane</keyword>
<dbReference type="EMBL" id="HG793125">
    <property type="protein sequence ID" value="CDK25036.1"/>
    <property type="molecule type" value="Genomic_DNA"/>
</dbReference>
<keyword evidence="8" id="KW-0756">Sterol biosynthesis</keyword>
<keyword evidence="15" id="KW-1185">Reference proteome</keyword>
<dbReference type="InterPro" id="IPR005352">
    <property type="entry name" value="Erg28"/>
</dbReference>
<dbReference type="PANTHER" id="PTHR15451">
    <property type="entry name" value="ERGOSTEROL BIOSYNTHETIC PROTEIN 28-RELATED"/>
    <property type="match status" value="1"/>
</dbReference>
<evidence type="ECO:0000256" key="11">
    <source>
        <dbReference type="ARBA" id="ARBA00023166"/>
    </source>
</evidence>
<evidence type="ECO:0000256" key="13">
    <source>
        <dbReference type="SAM" id="Phobius"/>
    </source>
</evidence>
<feature type="transmembrane region" description="Helical" evidence="13">
    <location>
        <begin position="85"/>
        <end position="106"/>
    </location>
</feature>
<gene>
    <name evidence="14" type="ORF">KUCA_T00001003001</name>
</gene>
<proteinExistence type="inferred from homology"/>
<comment type="subcellular location">
    <subcellularLocation>
        <location evidence="1">Endoplasmic reticulum membrane</location>
        <topology evidence="1">Multi-pass membrane protein</topology>
    </subcellularLocation>
</comment>
<dbReference type="AlphaFoldDB" id="W6MGR8"/>
<dbReference type="PANTHER" id="PTHR15451:SF19">
    <property type="entry name" value="ERGOSTEROL BIOSYNTHETIC PROTEIN 28 HOMOLOG"/>
    <property type="match status" value="1"/>
</dbReference>
<dbReference type="STRING" id="1382522.W6MGR8"/>
<organism evidence="14 15">
    <name type="scientific">Kuraishia capsulata CBS 1993</name>
    <dbReference type="NCBI Taxonomy" id="1382522"/>
    <lineage>
        <taxon>Eukaryota</taxon>
        <taxon>Fungi</taxon>
        <taxon>Dikarya</taxon>
        <taxon>Ascomycota</taxon>
        <taxon>Saccharomycotina</taxon>
        <taxon>Pichiomycetes</taxon>
        <taxon>Pichiales</taxon>
        <taxon>Pichiaceae</taxon>
        <taxon>Kuraishia</taxon>
    </lineage>
</organism>